<evidence type="ECO:0000313" key="1">
    <source>
        <dbReference type="EMBL" id="KAK1896963.1"/>
    </source>
</evidence>
<feature type="non-terminal residue" evidence="1">
    <location>
        <position position="234"/>
    </location>
</feature>
<reference evidence="1" key="1">
    <citation type="submission" date="2023-04" db="EMBL/GenBank/DDBJ databases">
        <title>Chromosome-level genome of Chaenocephalus aceratus.</title>
        <authorList>
            <person name="Park H."/>
        </authorList>
    </citation>
    <scope>NUCLEOTIDE SEQUENCE</scope>
    <source>
        <strain evidence="1">DE</strain>
        <tissue evidence="1">Muscle</tissue>
    </source>
</reference>
<evidence type="ECO:0000313" key="2">
    <source>
        <dbReference type="Proteomes" id="UP001228049"/>
    </source>
</evidence>
<proteinExistence type="predicted"/>
<accession>A0AAD9C9P6</accession>
<protein>
    <submittedName>
        <fullName evidence="1">Uncharacterized protein</fullName>
    </submittedName>
</protein>
<comment type="caution">
    <text evidence="1">The sequence shown here is derived from an EMBL/GenBank/DDBJ whole genome shotgun (WGS) entry which is preliminary data.</text>
</comment>
<keyword evidence="2" id="KW-1185">Reference proteome</keyword>
<sequence>QNKSFELSKSAHLEPKREASLFSLPPPLLHDPIFLLCWLGGEKGIFILVSLLEQSLRDSEQRFSSSMRNGSELHGGVGAELHDHTACRGLCRHARCAYGAGGFGGGVEGEEGGLEGGGGEFLTVLLMSCDNEQHPLTLSKDRSVDSEQQSVVGRGEARVVPQYPIKPCRGSRQTSRQTLVVSVYSTSSEAKLHPASRQSKVERLYRIKPPPQGHRFNHQFMELDFAEPIVAAPT</sequence>
<organism evidence="1 2">
    <name type="scientific">Dissostichus eleginoides</name>
    <name type="common">Patagonian toothfish</name>
    <name type="synonym">Dissostichus amissus</name>
    <dbReference type="NCBI Taxonomy" id="100907"/>
    <lineage>
        <taxon>Eukaryota</taxon>
        <taxon>Metazoa</taxon>
        <taxon>Chordata</taxon>
        <taxon>Craniata</taxon>
        <taxon>Vertebrata</taxon>
        <taxon>Euteleostomi</taxon>
        <taxon>Actinopterygii</taxon>
        <taxon>Neopterygii</taxon>
        <taxon>Teleostei</taxon>
        <taxon>Neoteleostei</taxon>
        <taxon>Acanthomorphata</taxon>
        <taxon>Eupercaria</taxon>
        <taxon>Perciformes</taxon>
        <taxon>Notothenioidei</taxon>
        <taxon>Nototheniidae</taxon>
        <taxon>Dissostichus</taxon>
    </lineage>
</organism>
<dbReference type="Proteomes" id="UP001228049">
    <property type="component" value="Unassembled WGS sequence"/>
</dbReference>
<feature type="non-terminal residue" evidence="1">
    <location>
        <position position="1"/>
    </location>
</feature>
<gene>
    <name evidence="1" type="ORF">KUDE01_016504</name>
</gene>
<dbReference type="AlphaFoldDB" id="A0AAD9C9P6"/>
<name>A0AAD9C9P6_DISEL</name>
<dbReference type="EMBL" id="JASDAP010000009">
    <property type="protein sequence ID" value="KAK1896963.1"/>
    <property type="molecule type" value="Genomic_DNA"/>
</dbReference>